<protein>
    <recommendedName>
        <fullName evidence="9">Cyclic GMP-AMP synthase</fullName>
    </recommendedName>
</protein>
<evidence type="ECO:0000256" key="10">
    <source>
        <dbReference type="ARBA" id="ARBA00048304"/>
    </source>
</evidence>
<evidence type="ECO:0000256" key="8">
    <source>
        <dbReference type="ARBA" id="ARBA00023118"/>
    </source>
</evidence>
<keyword evidence="6" id="KW-0460">Magnesium</keyword>
<feature type="domain" description="Cyclic GMP-AMP synthase DncV-like nucleotidyltransferase" evidence="11">
    <location>
        <begin position="52"/>
        <end position="138"/>
    </location>
</feature>
<evidence type="ECO:0000256" key="6">
    <source>
        <dbReference type="ARBA" id="ARBA00022842"/>
    </source>
</evidence>
<evidence type="ECO:0000313" key="12">
    <source>
        <dbReference type="EMBL" id="WIY01835.1"/>
    </source>
</evidence>
<dbReference type="InterPro" id="IPR048445">
    <property type="entry name" value="DncV-like_NTFase"/>
</dbReference>
<organism evidence="12 13">
    <name type="scientific">Amycolatopsis mongoliensis</name>
    <dbReference type="NCBI Taxonomy" id="715475"/>
    <lineage>
        <taxon>Bacteria</taxon>
        <taxon>Bacillati</taxon>
        <taxon>Actinomycetota</taxon>
        <taxon>Actinomycetes</taxon>
        <taxon>Pseudonocardiales</taxon>
        <taxon>Pseudonocardiaceae</taxon>
        <taxon>Amycolatopsis</taxon>
    </lineage>
</organism>
<keyword evidence="2" id="KW-0548">Nucleotidyltransferase</keyword>
<keyword evidence="3" id="KW-0479">Metal-binding</keyword>
<dbReference type="Proteomes" id="UP001239397">
    <property type="component" value="Chromosome"/>
</dbReference>
<dbReference type="GO" id="GO:0051607">
    <property type="term" value="P:defense response to virus"/>
    <property type="evidence" value="ECO:0007669"/>
    <property type="project" value="UniProtKB-KW"/>
</dbReference>
<proteinExistence type="predicted"/>
<name>A0A9Y2JNK5_9PSEU</name>
<evidence type="ECO:0000256" key="7">
    <source>
        <dbReference type="ARBA" id="ARBA00023080"/>
    </source>
</evidence>
<dbReference type="AlphaFoldDB" id="A0A9Y2JNK5"/>
<evidence type="ECO:0000259" key="11">
    <source>
        <dbReference type="Pfam" id="PF21654"/>
    </source>
</evidence>
<comment type="catalytic activity">
    <reaction evidence="10">
        <text>GTP + ATP = 3',3'-cGAMP + 2 diphosphate</text>
        <dbReference type="Rhea" id="RHEA:35647"/>
        <dbReference type="ChEBI" id="CHEBI:30616"/>
        <dbReference type="ChEBI" id="CHEBI:33019"/>
        <dbReference type="ChEBI" id="CHEBI:37565"/>
        <dbReference type="ChEBI" id="CHEBI:71501"/>
    </reaction>
    <physiologicalReaction direction="left-to-right" evidence="10">
        <dbReference type="Rhea" id="RHEA:35648"/>
    </physiologicalReaction>
</comment>
<dbReference type="KEGG" id="amog:QRX60_48850"/>
<reference evidence="12 13" key="1">
    <citation type="submission" date="2023-06" db="EMBL/GenBank/DDBJ databases">
        <authorList>
            <person name="Oyuntsetseg B."/>
            <person name="Kim S.B."/>
        </authorList>
    </citation>
    <scope>NUCLEOTIDE SEQUENCE [LARGE SCALE GENOMIC DNA]</scope>
    <source>
        <strain evidence="12 13">4-36</strain>
    </source>
</reference>
<keyword evidence="13" id="KW-1185">Reference proteome</keyword>
<evidence type="ECO:0000256" key="2">
    <source>
        <dbReference type="ARBA" id="ARBA00022695"/>
    </source>
</evidence>
<keyword evidence="5" id="KW-0067">ATP-binding</keyword>
<gene>
    <name evidence="12" type="ORF">QRX60_48850</name>
</gene>
<dbReference type="GO" id="GO:0016779">
    <property type="term" value="F:nucleotidyltransferase activity"/>
    <property type="evidence" value="ECO:0007669"/>
    <property type="project" value="UniProtKB-KW"/>
</dbReference>
<dbReference type="GO" id="GO:0046872">
    <property type="term" value="F:metal ion binding"/>
    <property type="evidence" value="ECO:0007669"/>
    <property type="project" value="UniProtKB-KW"/>
</dbReference>
<evidence type="ECO:0000313" key="13">
    <source>
        <dbReference type="Proteomes" id="UP001239397"/>
    </source>
</evidence>
<dbReference type="EMBL" id="CP127295">
    <property type="protein sequence ID" value="WIY01835.1"/>
    <property type="molecule type" value="Genomic_DNA"/>
</dbReference>
<keyword evidence="8" id="KW-0051">Antiviral defense</keyword>
<evidence type="ECO:0000256" key="3">
    <source>
        <dbReference type="ARBA" id="ARBA00022723"/>
    </source>
</evidence>
<evidence type="ECO:0000256" key="4">
    <source>
        <dbReference type="ARBA" id="ARBA00022741"/>
    </source>
</evidence>
<dbReference type="RefSeq" id="WP_285998276.1">
    <property type="nucleotide sequence ID" value="NZ_CP127295.1"/>
</dbReference>
<keyword evidence="4" id="KW-0547">Nucleotide-binding</keyword>
<evidence type="ECO:0000256" key="5">
    <source>
        <dbReference type="ARBA" id="ARBA00022840"/>
    </source>
</evidence>
<dbReference type="GO" id="GO:0009117">
    <property type="term" value="P:nucleotide metabolic process"/>
    <property type="evidence" value="ECO:0007669"/>
    <property type="project" value="UniProtKB-KW"/>
</dbReference>
<evidence type="ECO:0000256" key="1">
    <source>
        <dbReference type="ARBA" id="ARBA00022679"/>
    </source>
</evidence>
<accession>A0A9Y2JNK5</accession>
<dbReference type="CDD" id="cd05400">
    <property type="entry name" value="NT_2-5OAS_ClassI-CCAase"/>
    <property type="match status" value="1"/>
</dbReference>
<sequence>MTDDSLDALSELLSGSADLLDIPPETRDAAVTKYQDVGSYLADTGGEDWSIYPQGSFLIGTVIRPPTACEYDIDLVCRHLVEKNSTTQIKLKERVGSWLAEYHEFKLATEADEAPDDFSEKRRCWTLSYERLGFHLDVLPCIPDAELETSPHGILLTDTELRPWQHGNPTGYAMWFRNRSEEMQTKIAKRALEENVADVPNWTVRSTLQRLVQVLKWHCYLHFGEDVDDRPPSILITTLAAHAYQGQSNLAQALLSVTQDMDSYIEKDANGNYEVINPAHPKENFTDKWNEADTAHRQGKFRSWLDIARRDLELVYQRQGDGIPALVDRLGEVFERDVIVKSAENWGASVRTTTSNKKLMVARGVAGLTTAGSRTATLPTFYGRAYH</sequence>
<dbReference type="Pfam" id="PF21654">
    <property type="entry name" value="DncV-like_NTFase"/>
    <property type="match status" value="1"/>
</dbReference>
<keyword evidence="7" id="KW-0546">Nucleotide metabolism</keyword>
<dbReference type="GO" id="GO:0005524">
    <property type="term" value="F:ATP binding"/>
    <property type="evidence" value="ECO:0007669"/>
    <property type="project" value="UniProtKB-KW"/>
</dbReference>
<keyword evidence="1" id="KW-0808">Transferase</keyword>
<evidence type="ECO:0000256" key="9">
    <source>
        <dbReference type="ARBA" id="ARBA00044145"/>
    </source>
</evidence>
<dbReference type="InterPro" id="IPR006116">
    <property type="entry name" value="NT_2-5OAS_ClassI-CCAase"/>
</dbReference>